<evidence type="ECO:0000313" key="1">
    <source>
        <dbReference type="EMBL" id="CAG8805236.1"/>
    </source>
</evidence>
<organism evidence="1 2">
    <name type="scientific">Gigaspora margarita</name>
    <dbReference type="NCBI Taxonomy" id="4874"/>
    <lineage>
        <taxon>Eukaryota</taxon>
        <taxon>Fungi</taxon>
        <taxon>Fungi incertae sedis</taxon>
        <taxon>Mucoromycota</taxon>
        <taxon>Glomeromycotina</taxon>
        <taxon>Glomeromycetes</taxon>
        <taxon>Diversisporales</taxon>
        <taxon>Gigasporaceae</taxon>
        <taxon>Gigaspora</taxon>
    </lineage>
</organism>
<keyword evidence="2" id="KW-1185">Reference proteome</keyword>
<dbReference type="Proteomes" id="UP000789901">
    <property type="component" value="Unassembled WGS sequence"/>
</dbReference>
<dbReference type="EMBL" id="CAJVQB010024959">
    <property type="protein sequence ID" value="CAG8805236.1"/>
    <property type="molecule type" value="Genomic_DNA"/>
</dbReference>
<name>A0ABN7VYA6_GIGMA</name>
<gene>
    <name evidence="1" type="ORF">GMARGA_LOCUS24047</name>
</gene>
<feature type="non-terminal residue" evidence="1">
    <location>
        <position position="1"/>
    </location>
</feature>
<sequence length="142" mass="16572">FDIYDNMDNDNLLQVDKMDNQEEMNDNTLALIVLTNNETSSDKSIGSCRVEVMARELFPKLFHQKFSKKKLTYNQKQMLNHALYTESTWQIDRNRSDTVENIEKLHRKLIEEIVLQLHLHILSLGSDGTVTEFQAQQSILNT</sequence>
<comment type="caution">
    <text evidence="1">The sequence shown here is derived from an EMBL/GenBank/DDBJ whole genome shotgun (WGS) entry which is preliminary data.</text>
</comment>
<proteinExistence type="predicted"/>
<reference evidence="1 2" key="1">
    <citation type="submission" date="2021-06" db="EMBL/GenBank/DDBJ databases">
        <authorList>
            <person name="Kallberg Y."/>
            <person name="Tangrot J."/>
            <person name="Rosling A."/>
        </authorList>
    </citation>
    <scope>NUCLEOTIDE SEQUENCE [LARGE SCALE GENOMIC DNA]</scope>
    <source>
        <strain evidence="1 2">120-4 pot B 10/14</strain>
    </source>
</reference>
<protein>
    <submittedName>
        <fullName evidence="1">6980_t:CDS:1</fullName>
    </submittedName>
</protein>
<accession>A0ABN7VYA6</accession>
<evidence type="ECO:0000313" key="2">
    <source>
        <dbReference type="Proteomes" id="UP000789901"/>
    </source>
</evidence>